<accession>A0ABY4JBG1</accession>
<reference evidence="1 2" key="1">
    <citation type="submission" date="2022-04" db="EMBL/GenBank/DDBJ databases">
        <title>Hymenobacter sp. isolated from the air.</title>
        <authorList>
            <person name="Won M."/>
            <person name="Lee C.-M."/>
            <person name="Woen H.-Y."/>
            <person name="Kwon S.-W."/>
        </authorList>
    </citation>
    <scope>NUCLEOTIDE SEQUENCE [LARGE SCALE GENOMIC DNA]</scope>
    <source>
        <strain evidence="2">5516 S-25</strain>
    </source>
</reference>
<dbReference type="Proteomes" id="UP000829647">
    <property type="component" value="Chromosome"/>
</dbReference>
<dbReference type="RefSeq" id="WP_247975520.1">
    <property type="nucleotide sequence ID" value="NZ_CP095848.1"/>
</dbReference>
<sequence>MYAFVRFALVVGFTGSVSLSTISAARAQAPSDSSAWHDTSSKARHGLAVAKTTDGKTVRSYFPVNCIGFEEKISYFSRSPEVRPFPRIQYVDVKKIASATIRGHQLENMAAAGAPDVLALRLIEGPVELFAFSGSVGDQVPLIFSVLNPALAAPTLLAHLGGSAIERNRWFVRRNGQLLALTHGNFRRLMSEYTADCLAVSTQIKQGSEGFHYKDTPQIINLYNQFLRETATR</sequence>
<protein>
    <submittedName>
        <fullName evidence="1">Uncharacterized protein</fullName>
    </submittedName>
</protein>
<gene>
    <name evidence="1" type="ORF">MWH26_19130</name>
</gene>
<keyword evidence="2" id="KW-1185">Reference proteome</keyword>
<dbReference type="EMBL" id="CP095848">
    <property type="protein sequence ID" value="UPL49278.1"/>
    <property type="molecule type" value="Genomic_DNA"/>
</dbReference>
<evidence type="ECO:0000313" key="1">
    <source>
        <dbReference type="EMBL" id="UPL49278.1"/>
    </source>
</evidence>
<name>A0ABY4JBG1_9BACT</name>
<proteinExistence type="predicted"/>
<evidence type="ECO:0000313" key="2">
    <source>
        <dbReference type="Proteomes" id="UP000829647"/>
    </source>
</evidence>
<organism evidence="1 2">
    <name type="scientific">Hymenobacter sublimis</name>
    <dbReference type="NCBI Taxonomy" id="2933777"/>
    <lineage>
        <taxon>Bacteria</taxon>
        <taxon>Pseudomonadati</taxon>
        <taxon>Bacteroidota</taxon>
        <taxon>Cytophagia</taxon>
        <taxon>Cytophagales</taxon>
        <taxon>Hymenobacteraceae</taxon>
        <taxon>Hymenobacter</taxon>
    </lineage>
</organism>